<evidence type="ECO:0000313" key="3">
    <source>
        <dbReference type="Proteomes" id="UP000722989"/>
    </source>
</evidence>
<protein>
    <recommendedName>
        <fullName evidence="1">Cysteine-rich CPCC domain-containing protein</fullName>
    </recommendedName>
</protein>
<sequence>MIQQPLNGCPCCGYRTGCTTCPVCVLNRCGHRDTDTGAVTGRPNGEVSLRDARRNFSIYRASHRRYRDVVRPSRSDELP</sequence>
<evidence type="ECO:0000259" key="1">
    <source>
        <dbReference type="Pfam" id="PF14206"/>
    </source>
</evidence>
<evidence type="ECO:0000313" key="2">
    <source>
        <dbReference type="EMBL" id="NJC73670.1"/>
    </source>
</evidence>
<dbReference type="Pfam" id="PF14206">
    <property type="entry name" value="Cys_rich_CPCC"/>
    <property type="match status" value="1"/>
</dbReference>
<proteinExistence type="predicted"/>
<dbReference type="EMBL" id="JAATVY010000034">
    <property type="protein sequence ID" value="NJC73670.1"/>
    <property type="molecule type" value="Genomic_DNA"/>
</dbReference>
<reference evidence="2 3" key="1">
    <citation type="submission" date="2020-03" db="EMBL/GenBank/DDBJ databases">
        <title>WGS of the type strain of Planosporangium spp.</title>
        <authorList>
            <person name="Thawai C."/>
        </authorList>
    </citation>
    <scope>NUCLEOTIDE SEQUENCE [LARGE SCALE GENOMIC DNA]</scope>
    <source>
        <strain evidence="2 3">TBRC 5610</strain>
    </source>
</reference>
<dbReference type="InterPro" id="IPR025983">
    <property type="entry name" value="Cys_rich_CPCC"/>
</dbReference>
<organism evidence="2 3">
    <name type="scientific">Planosporangium thailandense</name>
    <dbReference type="NCBI Taxonomy" id="765197"/>
    <lineage>
        <taxon>Bacteria</taxon>
        <taxon>Bacillati</taxon>
        <taxon>Actinomycetota</taxon>
        <taxon>Actinomycetes</taxon>
        <taxon>Micromonosporales</taxon>
        <taxon>Micromonosporaceae</taxon>
        <taxon>Planosporangium</taxon>
    </lineage>
</organism>
<keyword evidence="3" id="KW-1185">Reference proteome</keyword>
<name>A0ABX0Y8B4_9ACTN</name>
<accession>A0ABX0Y8B4</accession>
<gene>
    <name evidence="2" type="ORF">HC031_28685</name>
</gene>
<dbReference type="Proteomes" id="UP000722989">
    <property type="component" value="Unassembled WGS sequence"/>
</dbReference>
<feature type="domain" description="Cysteine-rich CPCC" evidence="1">
    <location>
        <begin position="9"/>
        <end position="77"/>
    </location>
</feature>
<comment type="caution">
    <text evidence="2">The sequence shown here is derived from an EMBL/GenBank/DDBJ whole genome shotgun (WGS) entry which is preliminary data.</text>
</comment>